<dbReference type="EMBL" id="KN824312">
    <property type="protein sequence ID" value="KIM25722.1"/>
    <property type="molecule type" value="Genomic_DNA"/>
</dbReference>
<feature type="compositionally biased region" description="Polar residues" evidence="1">
    <location>
        <begin position="1"/>
        <end position="13"/>
    </location>
</feature>
<evidence type="ECO:0000313" key="3">
    <source>
        <dbReference type="Proteomes" id="UP000054097"/>
    </source>
</evidence>
<dbReference type="Proteomes" id="UP000054097">
    <property type="component" value="Unassembled WGS sequence"/>
</dbReference>
<proteinExistence type="predicted"/>
<name>A0A0C2X932_SERVB</name>
<organism evidence="2 3">
    <name type="scientific">Serendipita vermifera MAFF 305830</name>
    <dbReference type="NCBI Taxonomy" id="933852"/>
    <lineage>
        <taxon>Eukaryota</taxon>
        <taxon>Fungi</taxon>
        <taxon>Dikarya</taxon>
        <taxon>Basidiomycota</taxon>
        <taxon>Agaricomycotina</taxon>
        <taxon>Agaricomycetes</taxon>
        <taxon>Sebacinales</taxon>
        <taxon>Serendipitaceae</taxon>
        <taxon>Serendipita</taxon>
    </lineage>
</organism>
<reference evidence="2 3" key="1">
    <citation type="submission" date="2014-04" db="EMBL/GenBank/DDBJ databases">
        <authorList>
            <consortium name="DOE Joint Genome Institute"/>
            <person name="Kuo A."/>
            <person name="Zuccaro A."/>
            <person name="Kohler A."/>
            <person name="Nagy L.G."/>
            <person name="Floudas D."/>
            <person name="Copeland A."/>
            <person name="Barry K.W."/>
            <person name="Cichocki N."/>
            <person name="Veneault-Fourrey C."/>
            <person name="LaButti K."/>
            <person name="Lindquist E.A."/>
            <person name="Lipzen A."/>
            <person name="Lundell T."/>
            <person name="Morin E."/>
            <person name="Murat C."/>
            <person name="Sun H."/>
            <person name="Tunlid A."/>
            <person name="Henrissat B."/>
            <person name="Grigoriev I.V."/>
            <person name="Hibbett D.S."/>
            <person name="Martin F."/>
            <person name="Nordberg H.P."/>
            <person name="Cantor M.N."/>
            <person name="Hua S.X."/>
        </authorList>
    </citation>
    <scope>NUCLEOTIDE SEQUENCE [LARGE SCALE GENOMIC DNA]</scope>
    <source>
        <strain evidence="2 3">MAFF 305830</strain>
    </source>
</reference>
<evidence type="ECO:0000256" key="1">
    <source>
        <dbReference type="SAM" id="MobiDB-lite"/>
    </source>
</evidence>
<keyword evidence="3" id="KW-1185">Reference proteome</keyword>
<sequence length="71" mass="7767">MPCLPNLSTSSQPIGRHTQRSPRNTPKQARPALGSTRGNLNCFDNFCLGNAARLASSPVDYYSTRRTQSLS</sequence>
<dbReference type="HOGENOM" id="CLU_2741636_0_0_1"/>
<dbReference type="AlphaFoldDB" id="A0A0C2X932"/>
<protein>
    <submittedName>
        <fullName evidence="2">Uncharacterized protein</fullName>
    </submittedName>
</protein>
<gene>
    <name evidence="2" type="ORF">M408DRAFT_206791</name>
</gene>
<feature type="region of interest" description="Disordered" evidence="1">
    <location>
        <begin position="1"/>
        <end position="38"/>
    </location>
</feature>
<accession>A0A0C2X932</accession>
<evidence type="ECO:0000313" key="2">
    <source>
        <dbReference type="EMBL" id="KIM25722.1"/>
    </source>
</evidence>
<reference evidence="3" key="2">
    <citation type="submission" date="2015-01" db="EMBL/GenBank/DDBJ databases">
        <title>Evolutionary Origins and Diversification of the Mycorrhizal Mutualists.</title>
        <authorList>
            <consortium name="DOE Joint Genome Institute"/>
            <consortium name="Mycorrhizal Genomics Consortium"/>
            <person name="Kohler A."/>
            <person name="Kuo A."/>
            <person name="Nagy L.G."/>
            <person name="Floudas D."/>
            <person name="Copeland A."/>
            <person name="Barry K.W."/>
            <person name="Cichocki N."/>
            <person name="Veneault-Fourrey C."/>
            <person name="LaButti K."/>
            <person name="Lindquist E.A."/>
            <person name="Lipzen A."/>
            <person name="Lundell T."/>
            <person name="Morin E."/>
            <person name="Murat C."/>
            <person name="Riley R."/>
            <person name="Ohm R."/>
            <person name="Sun H."/>
            <person name="Tunlid A."/>
            <person name="Henrissat B."/>
            <person name="Grigoriev I.V."/>
            <person name="Hibbett D.S."/>
            <person name="Martin F."/>
        </authorList>
    </citation>
    <scope>NUCLEOTIDE SEQUENCE [LARGE SCALE GENOMIC DNA]</scope>
    <source>
        <strain evidence="3">MAFF 305830</strain>
    </source>
</reference>